<feature type="transmembrane region" description="Helical" evidence="5">
    <location>
        <begin position="47"/>
        <end position="66"/>
    </location>
</feature>
<reference evidence="8 9" key="1">
    <citation type="journal article" date="2017" name="Antonie Van Leeuwenhoek">
        <title>Rhizobium rhizosphaerae sp. nov., a novel species isolated from rice rhizosphere.</title>
        <authorList>
            <person name="Zhao J.J."/>
            <person name="Zhang J."/>
            <person name="Zhang R.J."/>
            <person name="Zhang C.W."/>
            <person name="Yin H.Q."/>
            <person name="Zhang X.X."/>
        </authorList>
    </citation>
    <scope>NUCLEOTIDE SEQUENCE [LARGE SCALE GENOMIC DNA]</scope>
    <source>
        <strain evidence="8 9">S18K6</strain>
    </source>
</reference>
<feature type="transmembrane region" description="Helical" evidence="5">
    <location>
        <begin position="392"/>
        <end position="415"/>
    </location>
</feature>
<dbReference type="RefSeq" id="WP_007989068.1">
    <property type="nucleotide sequence ID" value="NZ_BAEM01000034.1"/>
</dbReference>
<dbReference type="PANTHER" id="PTHR37422:SF23">
    <property type="entry name" value="TEICHURONIC ACID BIOSYNTHESIS PROTEIN TUAE"/>
    <property type="match status" value="1"/>
</dbReference>
<feature type="transmembrane region" description="Helical" evidence="5">
    <location>
        <begin position="104"/>
        <end position="120"/>
    </location>
</feature>
<evidence type="ECO:0000256" key="3">
    <source>
        <dbReference type="ARBA" id="ARBA00022989"/>
    </source>
</evidence>
<dbReference type="GO" id="GO:0016020">
    <property type="term" value="C:membrane"/>
    <property type="evidence" value="ECO:0007669"/>
    <property type="project" value="UniProtKB-SubCell"/>
</dbReference>
<feature type="transmembrane region" description="Helical" evidence="5">
    <location>
        <begin position="354"/>
        <end position="371"/>
    </location>
</feature>
<sequence>MRDIIVLLISMILIITALTSRFAGAVGYWWFGIFRPQDWVWGNINSLKLPLIAIALFVIPCFLQGLWPRFKDPISKLLLGYLVLTVVTQFTSSCIPIGFRISYFQQFAVLLLAIFLTIRVTDSEQRFCWIVAVVGLSLAFHAGKAGLLGMLGMGGTYYGASTMQGLFAGSNGFAFGSAVLLFFNLFIIKMAYAKNALFYLPNLVRSQRTLKLIKLFGPIVCIGIIYNVITLFSRGSALAMFLGLALWFSLSSLLKFKHILIMGIIGVLGLSVIGLPDGYKDRIASAFVEDEELDDSAASRPHFWGIAMEMVADNPLGVGPGCYNTYYPIYDSSFGKYGMYRTVHSAHFEVISEIGYLGALSWILLYVISIKKLFYIRKSVKLTPINKEQDEFYVNAANLLIAAITVFLIGSSFYAMAYNDIIWLLWGLTAVLITLFKQYSSQSQKELKVKT</sequence>
<feature type="transmembrane region" description="Helical" evidence="5">
    <location>
        <begin position="235"/>
        <end position="254"/>
    </location>
</feature>
<feature type="transmembrane region" description="Helical" evidence="5">
    <location>
        <begin position="212"/>
        <end position="229"/>
    </location>
</feature>
<evidence type="ECO:0000256" key="4">
    <source>
        <dbReference type="ARBA" id="ARBA00023136"/>
    </source>
</evidence>
<keyword evidence="2 5" id="KW-0812">Transmembrane</keyword>
<dbReference type="Pfam" id="PF19358">
    <property type="entry name" value="DUF5935"/>
    <property type="match status" value="1"/>
</dbReference>
<feature type="transmembrane region" description="Helical" evidence="5">
    <location>
        <begin position="259"/>
        <end position="276"/>
    </location>
</feature>
<keyword evidence="4 5" id="KW-0472">Membrane</keyword>
<feature type="domain" description="O-antigen ligase-related" evidence="6">
    <location>
        <begin position="220"/>
        <end position="363"/>
    </location>
</feature>
<evidence type="ECO:0000256" key="2">
    <source>
        <dbReference type="ARBA" id="ARBA00022692"/>
    </source>
</evidence>
<feature type="domain" description="DUF5935" evidence="7">
    <location>
        <begin position="1"/>
        <end position="164"/>
    </location>
</feature>
<dbReference type="InterPro" id="IPR045979">
    <property type="entry name" value="DUF5935"/>
</dbReference>
<evidence type="ECO:0000259" key="7">
    <source>
        <dbReference type="Pfam" id="PF19358"/>
    </source>
</evidence>
<feature type="transmembrane region" description="Helical" evidence="5">
    <location>
        <begin position="421"/>
        <end position="440"/>
    </location>
</feature>
<evidence type="ECO:0000256" key="5">
    <source>
        <dbReference type="SAM" id="Phobius"/>
    </source>
</evidence>
<dbReference type="InterPro" id="IPR007016">
    <property type="entry name" value="O-antigen_ligase-rel_domated"/>
</dbReference>
<dbReference type="EMBL" id="BAEM01000034">
    <property type="protein sequence ID" value="GAC10811.1"/>
    <property type="molecule type" value="Genomic_DNA"/>
</dbReference>
<comment type="subcellular location">
    <subcellularLocation>
        <location evidence="1">Membrane</location>
        <topology evidence="1">Multi-pass membrane protein</topology>
    </subcellularLocation>
</comment>
<protein>
    <submittedName>
        <fullName evidence="8">O-antigen polymerase</fullName>
    </submittedName>
</protein>
<dbReference type="InterPro" id="IPR051533">
    <property type="entry name" value="WaaL-like"/>
</dbReference>
<evidence type="ECO:0000256" key="1">
    <source>
        <dbReference type="ARBA" id="ARBA00004141"/>
    </source>
</evidence>
<accession>A0AAV3V1G2</accession>
<name>A0AAV3V1G2_9ALTE</name>
<organism evidence="8 9">
    <name type="scientific">Paraglaciecola chathamensis S18K6</name>
    <dbReference type="NCBI Taxonomy" id="1127672"/>
    <lineage>
        <taxon>Bacteria</taxon>
        <taxon>Pseudomonadati</taxon>
        <taxon>Pseudomonadota</taxon>
        <taxon>Gammaproteobacteria</taxon>
        <taxon>Alteromonadales</taxon>
        <taxon>Alteromonadaceae</taxon>
        <taxon>Paraglaciecola</taxon>
    </lineage>
</organism>
<feature type="transmembrane region" description="Helical" evidence="5">
    <location>
        <begin position="78"/>
        <end position="98"/>
    </location>
</feature>
<feature type="transmembrane region" description="Helical" evidence="5">
    <location>
        <begin position="127"/>
        <end position="153"/>
    </location>
</feature>
<comment type="caution">
    <text evidence="8">The sequence shown here is derived from an EMBL/GenBank/DDBJ whole genome shotgun (WGS) entry which is preliminary data.</text>
</comment>
<dbReference type="PANTHER" id="PTHR37422">
    <property type="entry name" value="TEICHURONIC ACID BIOSYNTHESIS PROTEIN TUAE"/>
    <property type="match status" value="1"/>
</dbReference>
<keyword evidence="3 5" id="KW-1133">Transmembrane helix</keyword>
<gene>
    <name evidence="8" type="ORF">GCHA_2868</name>
</gene>
<dbReference type="Proteomes" id="UP000006320">
    <property type="component" value="Unassembled WGS sequence"/>
</dbReference>
<proteinExistence type="predicted"/>
<dbReference type="AlphaFoldDB" id="A0AAV3V1G2"/>
<dbReference type="Pfam" id="PF04932">
    <property type="entry name" value="Wzy_C"/>
    <property type="match status" value="1"/>
</dbReference>
<evidence type="ECO:0000259" key="6">
    <source>
        <dbReference type="Pfam" id="PF04932"/>
    </source>
</evidence>
<evidence type="ECO:0000313" key="9">
    <source>
        <dbReference type="Proteomes" id="UP000006320"/>
    </source>
</evidence>
<evidence type="ECO:0000313" key="8">
    <source>
        <dbReference type="EMBL" id="GAC10811.1"/>
    </source>
</evidence>
<feature type="transmembrane region" description="Helical" evidence="5">
    <location>
        <begin position="173"/>
        <end position="192"/>
    </location>
</feature>